<protein>
    <submittedName>
        <fullName evidence="2">Uncharacterized protein</fullName>
    </submittedName>
</protein>
<dbReference type="AlphaFoldDB" id="A0A7R9ISP6"/>
<evidence type="ECO:0000256" key="1">
    <source>
        <dbReference type="SAM" id="MobiDB-lite"/>
    </source>
</evidence>
<feature type="compositionally biased region" description="Basic residues" evidence="1">
    <location>
        <begin position="103"/>
        <end position="112"/>
    </location>
</feature>
<proteinExistence type="predicted"/>
<feature type="region of interest" description="Disordered" evidence="1">
    <location>
        <begin position="65"/>
        <end position="146"/>
    </location>
</feature>
<sequence>MSEKPASRDVGGTKSIPGYRRSREMSLDKRLGVFGNKHGWASSSDLLRQMAEKSECYASPLYDHERTDAKGGVSSPELGTRKLARLKGGGLELAGAEYERSSRPRGRPRKTPINKEVDNRGKRPGLRTSEPAPATPRVGTQPKTPFHRYRQQIFTDLNNEGLTEKYHHLEIYCCLTTVGHHSDEQVKAYTGRRVRQDNEFGVSDAKWQYYETSKLVLSAPGWVGNTCHTTCIPTFPNTHDDDNVAERRCVVGCQHEDITPHLKWQTQLDMC</sequence>
<organism evidence="2">
    <name type="scientific">Timema tahoe</name>
    <dbReference type="NCBI Taxonomy" id="61484"/>
    <lineage>
        <taxon>Eukaryota</taxon>
        <taxon>Metazoa</taxon>
        <taxon>Ecdysozoa</taxon>
        <taxon>Arthropoda</taxon>
        <taxon>Hexapoda</taxon>
        <taxon>Insecta</taxon>
        <taxon>Pterygota</taxon>
        <taxon>Neoptera</taxon>
        <taxon>Polyneoptera</taxon>
        <taxon>Phasmatodea</taxon>
        <taxon>Timematodea</taxon>
        <taxon>Timematoidea</taxon>
        <taxon>Timematidae</taxon>
        <taxon>Timema</taxon>
    </lineage>
</organism>
<accession>A0A7R9ISP6</accession>
<gene>
    <name evidence="2" type="ORF">TTEB3V08_LOCUS11681</name>
</gene>
<reference evidence="2" key="1">
    <citation type="submission" date="2020-11" db="EMBL/GenBank/DDBJ databases">
        <authorList>
            <person name="Tran Van P."/>
        </authorList>
    </citation>
    <scope>NUCLEOTIDE SEQUENCE</scope>
</reference>
<name>A0A7R9ISP6_9NEOP</name>
<feature type="region of interest" description="Disordered" evidence="1">
    <location>
        <begin position="1"/>
        <end position="25"/>
    </location>
</feature>
<dbReference type="EMBL" id="OE009316">
    <property type="protein sequence ID" value="CAD7463801.1"/>
    <property type="molecule type" value="Genomic_DNA"/>
</dbReference>
<evidence type="ECO:0000313" key="2">
    <source>
        <dbReference type="EMBL" id="CAD7463801.1"/>
    </source>
</evidence>